<dbReference type="PROSITE" id="PS50005">
    <property type="entry name" value="TPR"/>
    <property type="match status" value="1"/>
</dbReference>
<feature type="domain" description="XPG-I" evidence="8">
    <location>
        <begin position="139"/>
        <end position="186"/>
    </location>
</feature>
<feature type="domain" description="XPG N-terminal" evidence="9">
    <location>
        <begin position="1"/>
        <end position="100"/>
    </location>
</feature>
<reference evidence="10" key="1">
    <citation type="submission" date="2023-01" db="EMBL/GenBank/DDBJ databases">
        <title>Genome assembly of the deep-sea coral Lophelia pertusa.</title>
        <authorList>
            <person name="Herrera S."/>
            <person name="Cordes E."/>
        </authorList>
    </citation>
    <scope>NUCLEOTIDE SEQUENCE</scope>
    <source>
        <strain evidence="10">USNM1676648</strain>
        <tissue evidence="10">Polyp</tissue>
    </source>
</reference>
<dbReference type="InterPro" id="IPR019974">
    <property type="entry name" value="XPG_CS"/>
</dbReference>
<dbReference type="Pfam" id="PF00752">
    <property type="entry name" value="XPG_N"/>
    <property type="match status" value="1"/>
</dbReference>
<keyword evidence="4 7" id="KW-0234">DNA repair</keyword>
<dbReference type="InterPro" id="IPR006085">
    <property type="entry name" value="XPG_DNA_repair_N"/>
</dbReference>
<dbReference type="AlphaFoldDB" id="A0A9W9ZWA0"/>
<organism evidence="10 11">
    <name type="scientific">Desmophyllum pertusum</name>
    <dbReference type="NCBI Taxonomy" id="174260"/>
    <lineage>
        <taxon>Eukaryota</taxon>
        <taxon>Metazoa</taxon>
        <taxon>Cnidaria</taxon>
        <taxon>Anthozoa</taxon>
        <taxon>Hexacorallia</taxon>
        <taxon>Scleractinia</taxon>
        <taxon>Caryophylliina</taxon>
        <taxon>Caryophylliidae</taxon>
        <taxon>Desmophyllum</taxon>
    </lineage>
</organism>
<comment type="similarity">
    <text evidence="7">Belongs to the XPG/RAD2 endonuclease family. EXO1 subfamily.</text>
</comment>
<evidence type="ECO:0000256" key="3">
    <source>
        <dbReference type="ARBA" id="ARBA00022763"/>
    </source>
</evidence>
<dbReference type="GO" id="GO:0005634">
    <property type="term" value="C:nucleus"/>
    <property type="evidence" value="ECO:0007669"/>
    <property type="project" value="UniProtKB-SubCell"/>
</dbReference>
<keyword evidence="7" id="KW-0238">DNA-binding</keyword>
<dbReference type="InterPro" id="IPR044752">
    <property type="entry name" value="PIN-like_EXO1"/>
</dbReference>
<evidence type="ECO:0000313" key="10">
    <source>
        <dbReference type="EMBL" id="KAJ7389056.1"/>
    </source>
</evidence>
<dbReference type="PROSITE" id="PS00842">
    <property type="entry name" value="XPG_2"/>
    <property type="match status" value="1"/>
</dbReference>
<dbReference type="OrthoDB" id="6020421at2759"/>
<dbReference type="PRINTS" id="PR00853">
    <property type="entry name" value="XPGRADSUPER"/>
</dbReference>
<keyword evidence="7" id="KW-0540">Nuclease</keyword>
<keyword evidence="7" id="KW-0269">Exonuclease</keyword>
<dbReference type="GO" id="GO:0003677">
    <property type="term" value="F:DNA binding"/>
    <property type="evidence" value="ECO:0007669"/>
    <property type="project" value="UniProtKB-UniRule"/>
</dbReference>
<evidence type="ECO:0000256" key="7">
    <source>
        <dbReference type="RuleBase" id="RU910737"/>
    </source>
</evidence>
<gene>
    <name evidence="10" type="primary">EXO1_5</name>
    <name evidence="10" type="ORF">OS493_033915</name>
</gene>
<dbReference type="InterPro" id="IPR029060">
    <property type="entry name" value="PIN-like_dom_sf"/>
</dbReference>
<accession>A0A9W9ZWA0</accession>
<keyword evidence="7" id="KW-0378">Hydrolase</keyword>
<keyword evidence="7" id="KW-0228">DNA excision</keyword>
<feature type="repeat" description="TPR" evidence="6">
    <location>
        <begin position="97"/>
        <end position="130"/>
    </location>
</feature>
<evidence type="ECO:0000256" key="5">
    <source>
        <dbReference type="ARBA" id="ARBA00023242"/>
    </source>
</evidence>
<evidence type="ECO:0000259" key="9">
    <source>
        <dbReference type="SMART" id="SM00485"/>
    </source>
</evidence>
<dbReference type="GO" id="GO:0006298">
    <property type="term" value="P:mismatch repair"/>
    <property type="evidence" value="ECO:0007669"/>
    <property type="project" value="TreeGrafter"/>
</dbReference>
<name>A0A9W9ZWA0_9CNID</name>
<dbReference type="GO" id="GO:0017108">
    <property type="term" value="F:5'-flap endonuclease activity"/>
    <property type="evidence" value="ECO:0007669"/>
    <property type="project" value="TreeGrafter"/>
</dbReference>
<dbReference type="SUPFAM" id="SSF88723">
    <property type="entry name" value="PIN domain-like"/>
    <property type="match status" value="1"/>
</dbReference>
<keyword evidence="3 7" id="KW-0227">DNA damage</keyword>
<dbReference type="Pfam" id="PF00867">
    <property type="entry name" value="XPG_I"/>
    <property type="match status" value="1"/>
</dbReference>
<keyword evidence="11" id="KW-1185">Reference proteome</keyword>
<evidence type="ECO:0000256" key="4">
    <source>
        <dbReference type="ARBA" id="ARBA00023204"/>
    </source>
</evidence>
<proteinExistence type="inferred from homology"/>
<keyword evidence="7" id="KW-0267">Excision nuclease</keyword>
<dbReference type="EMBL" id="MU825442">
    <property type="protein sequence ID" value="KAJ7389056.1"/>
    <property type="molecule type" value="Genomic_DNA"/>
</dbReference>
<keyword evidence="5 7" id="KW-0539">Nucleus</keyword>
<dbReference type="Gene3D" id="3.40.50.1010">
    <property type="entry name" value="5'-nuclease"/>
    <property type="match status" value="1"/>
</dbReference>
<dbReference type="FunFam" id="3.40.50.1010:FF:000002">
    <property type="entry name" value="Exonuclease 1, putative"/>
    <property type="match status" value="1"/>
</dbReference>
<dbReference type="PANTHER" id="PTHR11081:SF8">
    <property type="entry name" value="EXONUCLEASE 1"/>
    <property type="match status" value="1"/>
</dbReference>
<sequence>MGIQGLLPLLKPIQKPVSIAEDFAGQVIGVDAYCWLHKGAYGCAMELVEGKKSFIYVNYILKRVNMLLHFNVKPILVFDGSYLPSKAGQEARRRKTRQENKAKGLAFLRAGNRQQAQECFQKCVDITPEMALEVIKECRKKGVDCIVAPYEADAQLAYLMKAGIAQAIISEDSDLLVYGCQKVLYM</sequence>
<keyword evidence="2" id="KW-0255">Endonuclease</keyword>
<dbReference type="Proteomes" id="UP001163046">
    <property type="component" value="Unassembled WGS sequence"/>
</dbReference>
<keyword evidence="6" id="KW-0802">TPR repeat</keyword>
<keyword evidence="7" id="KW-0460">Magnesium</keyword>
<comment type="function">
    <text evidence="7">5'-&gt;3' double-stranded DNA exonuclease which may also possess a cryptic 3'-&gt;5' double-stranded DNA exonuclease activity. Functions in DNA mismatch repair.</text>
</comment>
<dbReference type="CDD" id="cd09857">
    <property type="entry name" value="PIN_EXO1"/>
    <property type="match status" value="1"/>
</dbReference>
<dbReference type="PROSITE" id="PS00841">
    <property type="entry name" value="XPG_1"/>
    <property type="match status" value="1"/>
</dbReference>
<evidence type="ECO:0000256" key="1">
    <source>
        <dbReference type="ARBA" id="ARBA00004123"/>
    </source>
</evidence>
<dbReference type="PANTHER" id="PTHR11081">
    <property type="entry name" value="FLAP ENDONUCLEASE FAMILY MEMBER"/>
    <property type="match status" value="1"/>
</dbReference>
<comment type="cofactor">
    <cofactor evidence="7">
        <name>Mg(2+)</name>
        <dbReference type="ChEBI" id="CHEBI:18420"/>
    </cofactor>
    <text evidence="7">Binds 2 magnesium ions per subunit. They probably participate in the reaction catalyzed by the enzyme. May bind an additional third magnesium ion after substrate binding.</text>
</comment>
<dbReference type="InterPro" id="IPR006086">
    <property type="entry name" value="XPG-I_dom"/>
</dbReference>
<dbReference type="GO" id="GO:0046872">
    <property type="term" value="F:metal ion binding"/>
    <property type="evidence" value="ECO:0007669"/>
    <property type="project" value="UniProtKB-UniRule"/>
</dbReference>
<comment type="caution">
    <text evidence="10">The sequence shown here is derived from an EMBL/GenBank/DDBJ whole genome shotgun (WGS) entry which is preliminary data.</text>
</comment>
<dbReference type="InterPro" id="IPR019734">
    <property type="entry name" value="TPR_rpt"/>
</dbReference>
<dbReference type="SMART" id="SM00484">
    <property type="entry name" value="XPGI"/>
    <property type="match status" value="1"/>
</dbReference>
<dbReference type="EC" id="3.1.-.-" evidence="7"/>
<dbReference type="InterPro" id="IPR006084">
    <property type="entry name" value="XPG/Rad2"/>
</dbReference>
<evidence type="ECO:0000313" key="11">
    <source>
        <dbReference type="Proteomes" id="UP001163046"/>
    </source>
</evidence>
<evidence type="ECO:0000256" key="2">
    <source>
        <dbReference type="ARBA" id="ARBA00022759"/>
    </source>
</evidence>
<comment type="subcellular location">
    <subcellularLocation>
        <location evidence="1 7">Nucleus</location>
    </subcellularLocation>
</comment>
<dbReference type="GO" id="GO:0006310">
    <property type="term" value="P:DNA recombination"/>
    <property type="evidence" value="ECO:0007669"/>
    <property type="project" value="TreeGrafter"/>
</dbReference>
<evidence type="ECO:0000256" key="6">
    <source>
        <dbReference type="PROSITE-ProRule" id="PRU00339"/>
    </source>
</evidence>
<protein>
    <recommendedName>
        <fullName evidence="7">Exonuclease 1</fullName>
        <ecNumber evidence="7">3.1.-.-</ecNumber>
    </recommendedName>
</protein>
<evidence type="ECO:0000259" key="8">
    <source>
        <dbReference type="SMART" id="SM00484"/>
    </source>
</evidence>
<dbReference type="SMART" id="SM00485">
    <property type="entry name" value="XPGN"/>
    <property type="match status" value="1"/>
</dbReference>
<keyword evidence="7" id="KW-0479">Metal-binding</keyword>
<dbReference type="GO" id="GO:0035312">
    <property type="term" value="F:5'-3' DNA exonuclease activity"/>
    <property type="evidence" value="ECO:0007669"/>
    <property type="project" value="UniProtKB-UniRule"/>
</dbReference>